<comment type="caution">
    <text evidence="1">The sequence shown here is derived from an EMBL/GenBank/DDBJ whole genome shotgun (WGS) entry which is preliminary data.</text>
</comment>
<evidence type="ECO:0000313" key="1">
    <source>
        <dbReference type="EMBL" id="KAJ7417119.1"/>
    </source>
</evidence>
<dbReference type="Proteomes" id="UP001145742">
    <property type="component" value="Unassembled WGS sequence"/>
</dbReference>
<organism evidence="1 2">
    <name type="scientific">Willisornis vidua</name>
    <name type="common">Xingu scale-backed antbird</name>
    <dbReference type="NCBI Taxonomy" id="1566151"/>
    <lineage>
        <taxon>Eukaryota</taxon>
        <taxon>Metazoa</taxon>
        <taxon>Chordata</taxon>
        <taxon>Craniata</taxon>
        <taxon>Vertebrata</taxon>
        <taxon>Euteleostomi</taxon>
        <taxon>Archelosauria</taxon>
        <taxon>Archosauria</taxon>
        <taxon>Dinosauria</taxon>
        <taxon>Saurischia</taxon>
        <taxon>Theropoda</taxon>
        <taxon>Coelurosauria</taxon>
        <taxon>Aves</taxon>
        <taxon>Neognathae</taxon>
        <taxon>Neoaves</taxon>
        <taxon>Telluraves</taxon>
        <taxon>Australaves</taxon>
        <taxon>Passeriformes</taxon>
        <taxon>Thamnophilidae</taxon>
        <taxon>Willisornis</taxon>
    </lineage>
</organism>
<accession>A0ABQ9DEQ7</accession>
<protein>
    <submittedName>
        <fullName evidence="1">Uncharacterized protein</fullName>
    </submittedName>
</protein>
<keyword evidence="2" id="KW-1185">Reference proteome</keyword>
<dbReference type="EMBL" id="WHWB01033783">
    <property type="protein sequence ID" value="KAJ7417119.1"/>
    <property type="molecule type" value="Genomic_DNA"/>
</dbReference>
<sequence>MRKSVESLAAVKHKEHLLNSPFFLSGNIKGFSLYLSANSCKTGKEGAGCTHDVCKVKLDRTDFIYRNSITVSKEGQ</sequence>
<evidence type="ECO:0000313" key="2">
    <source>
        <dbReference type="Proteomes" id="UP001145742"/>
    </source>
</evidence>
<reference evidence="1" key="1">
    <citation type="submission" date="2019-10" db="EMBL/GenBank/DDBJ databases">
        <authorList>
            <person name="Soares A.E.R."/>
            <person name="Aleixo A."/>
            <person name="Schneider P."/>
            <person name="Miyaki C.Y."/>
            <person name="Schneider M.P."/>
            <person name="Mello C."/>
            <person name="Vasconcelos A.T.R."/>
        </authorList>
    </citation>
    <scope>NUCLEOTIDE SEQUENCE</scope>
    <source>
        <tissue evidence="1">Muscle</tissue>
    </source>
</reference>
<gene>
    <name evidence="1" type="ORF">WISP_66399</name>
</gene>
<proteinExistence type="predicted"/>
<name>A0ABQ9DEQ7_9PASS</name>